<evidence type="ECO:0000256" key="5">
    <source>
        <dbReference type="SAM" id="MobiDB-lite"/>
    </source>
</evidence>
<dbReference type="Gene3D" id="3.40.50.300">
    <property type="entry name" value="P-loop containing nucleotide triphosphate hydrolases"/>
    <property type="match status" value="2"/>
</dbReference>
<evidence type="ECO:0000256" key="4">
    <source>
        <dbReference type="SAM" id="Coils"/>
    </source>
</evidence>
<dbReference type="PANTHER" id="PTHR42855:SF1">
    <property type="entry name" value="ABC TRANSPORTER DOMAIN-CONTAINING PROTEIN"/>
    <property type="match status" value="1"/>
</dbReference>
<keyword evidence="3 7" id="KW-0067">ATP-binding</keyword>
<dbReference type="Pfam" id="PF16326">
    <property type="entry name" value="ABC_tran_CTD"/>
    <property type="match status" value="1"/>
</dbReference>
<dbReference type="Pfam" id="PF00005">
    <property type="entry name" value="ABC_tran"/>
    <property type="match status" value="2"/>
</dbReference>
<dbReference type="CDD" id="cd03221">
    <property type="entry name" value="ABCF_EF-3"/>
    <property type="match status" value="2"/>
</dbReference>
<dbReference type="PROSITE" id="PS00211">
    <property type="entry name" value="ABC_TRANSPORTER_1"/>
    <property type="match status" value="1"/>
</dbReference>
<feature type="domain" description="ABC transporter" evidence="6">
    <location>
        <begin position="4"/>
        <end position="219"/>
    </location>
</feature>
<feature type="coiled-coil region" evidence="4">
    <location>
        <begin position="532"/>
        <end position="583"/>
    </location>
</feature>
<feature type="region of interest" description="Disordered" evidence="5">
    <location>
        <begin position="491"/>
        <end position="519"/>
    </location>
</feature>
<protein>
    <submittedName>
        <fullName evidence="7">Putative ABC transporter ATP-binding protein</fullName>
    </submittedName>
</protein>
<dbReference type="PANTHER" id="PTHR42855">
    <property type="entry name" value="ABC TRANSPORTER ATP-BINDING SUBUNIT"/>
    <property type="match status" value="1"/>
</dbReference>
<evidence type="ECO:0000256" key="2">
    <source>
        <dbReference type="ARBA" id="ARBA00022741"/>
    </source>
</evidence>
<dbReference type="GO" id="GO:0003677">
    <property type="term" value="F:DNA binding"/>
    <property type="evidence" value="ECO:0007669"/>
    <property type="project" value="InterPro"/>
</dbReference>
<dbReference type="PATRIC" id="fig|36849.3.peg.2774"/>
<dbReference type="RefSeq" id="WP_054875651.1">
    <property type="nucleotide sequence ID" value="NZ_LKET01000035.1"/>
</dbReference>
<dbReference type="OrthoDB" id="9801441at2"/>
<dbReference type="Gene3D" id="1.10.287.380">
    <property type="entry name" value="Valyl-tRNA synthetase, C-terminal domain"/>
    <property type="match status" value="1"/>
</dbReference>
<dbReference type="Proteomes" id="UP000050326">
    <property type="component" value="Unassembled WGS sequence"/>
</dbReference>
<dbReference type="FunFam" id="3.40.50.300:FF:000309">
    <property type="entry name" value="ABC transporter ATP-binding protein"/>
    <property type="match status" value="1"/>
</dbReference>
<dbReference type="InterPro" id="IPR027417">
    <property type="entry name" value="P-loop_NTPase"/>
</dbReference>
<dbReference type="AlphaFoldDB" id="A0A0P8W6T0"/>
<dbReference type="EMBL" id="LKET01000035">
    <property type="protein sequence ID" value="KPU43761.1"/>
    <property type="molecule type" value="Genomic_DNA"/>
</dbReference>
<dbReference type="InterPro" id="IPR032781">
    <property type="entry name" value="ABC_tran_Xtn"/>
</dbReference>
<keyword evidence="1" id="KW-0677">Repeat</keyword>
<dbReference type="InterPro" id="IPR037118">
    <property type="entry name" value="Val-tRNA_synth_C_sf"/>
</dbReference>
<dbReference type="PROSITE" id="PS50893">
    <property type="entry name" value="ABC_TRANSPORTER_2"/>
    <property type="match status" value="2"/>
</dbReference>
<dbReference type="SUPFAM" id="SSF52540">
    <property type="entry name" value="P-loop containing nucleoside triphosphate hydrolases"/>
    <property type="match status" value="2"/>
</dbReference>
<comment type="caution">
    <text evidence="7">The sequence shown here is derived from an EMBL/GenBank/DDBJ whole genome shotgun (WGS) entry which is preliminary data.</text>
</comment>
<evidence type="ECO:0000259" key="6">
    <source>
        <dbReference type="PROSITE" id="PS50893"/>
    </source>
</evidence>
<reference evidence="7 8" key="1">
    <citation type="submission" date="2015-09" db="EMBL/GenBank/DDBJ databases">
        <title>Genome sequence of Oxobacter pfennigii DSM 3222.</title>
        <authorList>
            <person name="Poehlein A."/>
            <person name="Bengelsdorf F.R."/>
            <person name="Schiel-Bengelsdorf B."/>
            <person name="Duerre P."/>
            <person name="Daniel R."/>
        </authorList>
    </citation>
    <scope>NUCLEOTIDE SEQUENCE [LARGE SCALE GENOMIC DNA]</scope>
    <source>
        <strain evidence="7 8">DSM 3222</strain>
    </source>
</reference>
<dbReference type="InterPro" id="IPR032524">
    <property type="entry name" value="ABC_tran_C"/>
</dbReference>
<dbReference type="STRING" id="36849.OXPF_26210"/>
<feature type="domain" description="ABC transporter" evidence="6">
    <location>
        <begin position="283"/>
        <end position="502"/>
    </location>
</feature>
<evidence type="ECO:0000313" key="7">
    <source>
        <dbReference type="EMBL" id="KPU43761.1"/>
    </source>
</evidence>
<gene>
    <name evidence="7" type="ORF">OXPF_26210</name>
</gene>
<organism evidence="7 8">
    <name type="scientific">Oxobacter pfennigii</name>
    <dbReference type="NCBI Taxonomy" id="36849"/>
    <lineage>
        <taxon>Bacteria</taxon>
        <taxon>Bacillati</taxon>
        <taxon>Bacillota</taxon>
        <taxon>Clostridia</taxon>
        <taxon>Eubacteriales</taxon>
        <taxon>Clostridiaceae</taxon>
        <taxon>Oxobacter</taxon>
    </lineage>
</organism>
<dbReference type="GO" id="GO:0005524">
    <property type="term" value="F:ATP binding"/>
    <property type="evidence" value="ECO:0007669"/>
    <property type="project" value="UniProtKB-KW"/>
</dbReference>
<dbReference type="Pfam" id="PF12848">
    <property type="entry name" value="ABC_tran_Xtn"/>
    <property type="match status" value="1"/>
</dbReference>
<keyword evidence="4" id="KW-0175">Coiled coil</keyword>
<dbReference type="SMART" id="SM00382">
    <property type="entry name" value="AAA"/>
    <property type="match status" value="2"/>
</dbReference>
<keyword evidence="8" id="KW-1185">Reference proteome</keyword>
<dbReference type="GO" id="GO:0016887">
    <property type="term" value="F:ATP hydrolysis activity"/>
    <property type="evidence" value="ECO:0007669"/>
    <property type="project" value="InterPro"/>
</dbReference>
<evidence type="ECO:0000256" key="1">
    <source>
        <dbReference type="ARBA" id="ARBA00022737"/>
    </source>
</evidence>
<dbReference type="InterPro" id="IPR017871">
    <property type="entry name" value="ABC_transporter-like_CS"/>
</dbReference>
<proteinExistence type="predicted"/>
<keyword evidence="2" id="KW-0547">Nucleotide-binding</keyword>
<dbReference type="FunFam" id="3.40.50.300:FF:000011">
    <property type="entry name" value="Putative ABC transporter ATP-binding component"/>
    <property type="match status" value="1"/>
</dbReference>
<accession>A0A0P8W6T0</accession>
<sequence>MNLLSAESISKSYIDRILLNNVSLGINEGDKIGVIGINGTGKTTFLKIIAGVEVPDSGRIVKANAVNIEYLPQNPEFDYDSNVLEQVLKGNSDSHDTWTIESEAKTVLTKLGIYDFNAKLGILSGGQKKRVALAEALLNPSQLLVLDEPTNHLDNETIEWLEQYINRRKGALLMVTHDRYFLDRVVNKIIEIDRGNIYTYEGNYGSFIEQKLEREAIEAANEKKRQSILRKELQWIRRGAKARTTKQKARIQRFEELSGQNVELNNDKLDISVAGSRLGRKVIELQNISKSFGDNLIIKNFTYTLLREDRIGIIGSNGMGKTTLLNILNGTILPDNGNVEIGETVRIGIFSQENVEMDYTLRVIEYIREGAEIITTADREKINASQMLERFLFPPSMHYTPISKLSGGEKRRLYLLRILTQAPNALLLDEPTNDLDIETLTILEDYLDSFKGAVIAVSHDRYFLDRMAEKIFVFEGDGQIIQYTGNYSDYRLDDKDNKENKPDRDKTINEKSRPERAKDKPLKFTFKEQREYEVIDDELKSLEEKIQEIDLLIEQASSDYTELQKLLEQKAGAEKELEEKMERWIYLNELADKIAGAKDKP</sequence>
<evidence type="ECO:0000313" key="8">
    <source>
        <dbReference type="Proteomes" id="UP000050326"/>
    </source>
</evidence>
<dbReference type="InterPro" id="IPR003439">
    <property type="entry name" value="ABC_transporter-like_ATP-bd"/>
</dbReference>
<name>A0A0P8W6T0_9CLOT</name>
<dbReference type="InterPro" id="IPR051309">
    <property type="entry name" value="ABCF_ATPase"/>
</dbReference>
<evidence type="ECO:0000256" key="3">
    <source>
        <dbReference type="ARBA" id="ARBA00022840"/>
    </source>
</evidence>
<dbReference type="InterPro" id="IPR003593">
    <property type="entry name" value="AAA+_ATPase"/>
</dbReference>